<evidence type="ECO:0000256" key="2">
    <source>
        <dbReference type="ARBA" id="ARBA00008891"/>
    </source>
</evidence>
<evidence type="ECO:0000313" key="10">
    <source>
        <dbReference type="Proteomes" id="UP000235145"/>
    </source>
</evidence>
<dbReference type="InterPro" id="IPR012334">
    <property type="entry name" value="Pectin_lyas_fold"/>
</dbReference>
<keyword evidence="7" id="KW-1133">Transmembrane helix</keyword>
<gene>
    <name evidence="9" type="ORF">LSAT_V11C100021200</name>
</gene>
<sequence length="324" mass="35604">MNTNRLWFWSSVTAIALLSFVLSFYTTNISITGIEVIFIKRIFEQSGIYEFFYFIGKSLGLTRSGVTCDASKWKSALVAKYKVELVLTVDQNGCGKFNTLQKAVAAVPDNSPKPTLIILDAGTYKEKVLVGVKKINLIIQGQGSQKTTIAWNDTAASSKGTIYSYTVCIDAKNFIAYDIGFKNTAPRPAPGAIGGQAVALRVRGDQSAFYNCGFFGFQDTLNDAEGRHYFKKCHIEGTDCEINSVPSGAKAIGAIAAQQRASTKEKTGFSFVNCKIGGSGKVWLGRAWGVYSTIVYLNTFMSAVITPDGWNDWRDPKRDQLWLF</sequence>
<keyword evidence="5" id="KW-0063">Aspartyl esterase</keyword>
<dbReference type="EMBL" id="NBSK02000001">
    <property type="protein sequence ID" value="KAJ0226553.1"/>
    <property type="molecule type" value="Genomic_DNA"/>
</dbReference>
<keyword evidence="7" id="KW-0812">Transmembrane</keyword>
<evidence type="ECO:0000256" key="4">
    <source>
        <dbReference type="ARBA" id="ARBA00022801"/>
    </source>
</evidence>
<evidence type="ECO:0000256" key="3">
    <source>
        <dbReference type="ARBA" id="ARBA00013229"/>
    </source>
</evidence>
<evidence type="ECO:0000259" key="8">
    <source>
        <dbReference type="Pfam" id="PF01095"/>
    </source>
</evidence>
<proteinExistence type="inferred from homology"/>
<comment type="catalytic activity">
    <reaction evidence="6">
        <text>[(1-&gt;4)-alpha-D-galacturonosyl methyl ester](n) + n H2O = [(1-&gt;4)-alpha-D-galacturonosyl](n) + n methanol + n H(+)</text>
        <dbReference type="Rhea" id="RHEA:22380"/>
        <dbReference type="Rhea" id="RHEA-COMP:14570"/>
        <dbReference type="Rhea" id="RHEA-COMP:14573"/>
        <dbReference type="ChEBI" id="CHEBI:15377"/>
        <dbReference type="ChEBI" id="CHEBI:15378"/>
        <dbReference type="ChEBI" id="CHEBI:17790"/>
        <dbReference type="ChEBI" id="CHEBI:140522"/>
        <dbReference type="ChEBI" id="CHEBI:140523"/>
        <dbReference type="EC" id="3.1.1.11"/>
    </reaction>
</comment>
<evidence type="ECO:0000256" key="1">
    <source>
        <dbReference type="ARBA" id="ARBA00005184"/>
    </source>
</evidence>
<dbReference type="EC" id="3.1.1.11" evidence="3"/>
<dbReference type="Proteomes" id="UP000235145">
    <property type="component" value="Unassembled WGS sequence"/>
</dbReference>
<dbReference type="GO" id="GO:0042545">
    <property type="term" value="P:cell wall modification"/>
    <property type="evidence" value="ECO:0007669"/>
    <property type="project" value="InterPro"/>
</dbReference>
<dbReference type="InterPro" id="IPR011050">
    <property type="entry name" value="Pectin_lyase_fold/virulence"/>
</dbReference>
<evidence type="ECO:0000313" key="9">
    <source>
        <dbReference type="EMBL" id="KAJ0226553.1"/>
    </source>
</evidence>
<evidence type="ECO:0000256" key="7">
    <source>
        <dbReference type="SAM" id="Phobius"/>
    </source>
</evidence>
<dbReference type="InterPro" id="IPR000070">
    <property type="entry name" value="Pectinesterase_cat"/>
</dbReference>
<keyword evidence="7" id="KW-0472">Membrane</keyword>
<organism evidence="9 10">
    <name type="scientific">Lactuca sativa</name>
    <name type="common">Garden lettuce</name>
    <dbReference type="NCBI Taxonomy" id="4236"/>
    <lineage>
        <taxon>Eukaryota</taxon>
        <taxon>Viridiplantae</taxon>
        <taxon>Streptophyta</taxon>
        <taxon>Embryophyta</taxon>
        <taxon>Tracheophyta</taxon>
        <taxon>Spermatophyta</taxon>
        <taxon>Magnoliopsida</taxon>
        <taxon>eudicotyledons</taxon>
        <taxon>Gunneridae</taxon>
        <taxon>Pentapetalae</taxon>
        <taxon>asterids</taxon>
        <taxon>campanulids</taxon>
        <taxon>Asterales</taxon>
        <taxon>Asteraceae</taxon>
        <taxon>Cichorioideae</taxon>
        <taxon>Cichorieae</taxon>
        <taxon>Lactucinae</taxon>
        <taxon>Lactuca</taxon>
    </lineage>
</organism>
<dbReference type="GO" id="GO:0030599">
    <property type="term" value="F:pectinesterase activity"/>
    <property type="evidence" value="ECO:0000318"/>
    <property type="project" value="GO_Central"/>
</dbReference>
<keyword evidence="10" id="KW-1185">Reference proteome</keyword>
<protein>
    <recommendedName>
        <fullName evidence="3">pectinesterase</fullName>
        <ecNumber evidence="3">3.1.1.11</ecNumber>
    </recommendedName>
</protein>
<evidence type="ECO:0000256" key="5">
    <source>
        <dbReference type="ARBA" id="ARBA00023085"/>
    </source>
</evidence>
<comment type="pathway">
    <text evidence="1">Glycan metabolism; pectin degradation; 2-dehydro-3-deoxy-D-gluconate from pectin: step 1/5.</text>
</comment>
<feature type="transmembrane region" description="Helical" evidence="7">
    <location>
        <begin position="6"/>
        <end position="25"/>
    </location>
</feature>
<dbReference type="Pfam" id="PF01095">
    <property type="entry name" value="Pectinesterase"/>
    <property type="match status" value="1"/>
</dbReference>
<reference evidence="9 10" key="1">
    <citation type="journal article" date="2017" name="Nat. Commun.">
        <title>Genome assembly with in vitro proximity ligation data and whole-genome triplication in lettuce.</title>
        <authorList>
            <person name="Reyes-Chin-Wo S."/>
            <person name="Wang Z."/>
            <person name="Yang X."/>
            <person name="Kozik A."/>
            <person name="Arikit S."/>
            <person name="Song C."/>
            <person name="Xia L."/>
            <person name="Froenicke L."/>
            <person name="Lavelle D.O."/>
            <person name="Truco M.J."/>
            <person name="Xia R."/>
            <person name="Zhu S."/>
            <person name="Xu C."/>
            <person name="Xu H."/>
            <person name="Xu X."/>
            <person name="Cox K."/>
            <person name="Korf I."/>
            <person name="Meyers B.C."/>
            <person name="Michelmore R.W."/>
        </authorList>
    </citation>
    <scope>NUCLEOTIDE SEQUENCE [LARGE SCALE GENOMIC DNA]</scope>
    <source>
        <strain evidence="10">cv. Salinas</strain>
        <tissue evidence="9">Seedlings</tissue>
    </source>
</reference>
<dbReference type="SUPFAM" id="SSF51126">
    <property type="entry name" value="Pectin lyase-like"/>
    <property type="match status" value="1"/>
</dbReference>
<name>A0A9R1WR25_LACSA</name>
<dbReference type="PANTHER" id="PTHR31321:SF138">
    <property type="entry name" value="PECTINESTERASE"/>
    <property type="match status" value="1"/>
</dbReference>
<accession>A0A9R1WR25</accession>
<keyword evidence="4" id="KW-0378">Hydrolase</keyword>
<dbReference type="GO" id="GO:0045490">
    <property type="term" value="P:pectin catabolic process"/>
    <property type="evidence" value="ECO:0000318"/>
    <property type="project" value="GO_Central"/>
</dbReference>
<comment type="caution">
    <text evidence="9">The sequence shown here is derived from an EMBL/GenBank/DDBJ whole genome shotgun (WGS) entry which is preliminary data.</text>
</comment>
<dbReference type="AlphaFoldDB" id="A0A9R1WR25"/>
<dbReference type="Gene3D" id="2.160.20.10">
    <property type="entry name" value="Single-stranded right-handed beta-helix, Pectin lyase-like"/>
    <property type="match status" value="1"/>
</dbReference>
<evidence type="ECO:0000256" key="6">
    <source>
        <dbReference type="ARBA" id="ARBA00047928"/>
    </source>
</evidence>
<feature type="domain" description="Pectinesterase catalytic" evidence="8">
    <location>
        <begin position="88"/>
        <end position="315"/>
    </location>
</feature>
<dbReference type="PANTHER" id="PTHR31321">
    <property type="entry name" value="ACYL-COA THIOESTER HYDROLASE YBHC-RELATED"/>
    <property type="match status" value="1"/>
</dbReference>
<comment type="similarity">
    <text evidence="2">Belongs to the pectinesterase family.</text>
</comment>